<dbReference type="OrthoDB" id="89715at2759"/>
<gene>
    <name evidence="1" type="ORF">JG687_00014578</name>
</gene>
<dbReference type="Proteomes" id="UP000688947">
    <property type="component" value="Unassembled WGS sequence"/>
</dbReference>
<reference evidence="1" key="1">
    <citation type="submission" date="2021-01" db="EMBL/GenBank/DDBJ databases">
        <title>Phytophthora aleatoria, a newly-described species from Pinus radiata is distinct from Phytophthora cactorum isolates based on comparative genomics.</title>
        <authorList>
            <person name="Mcdougal R."/>
            <person name="Panda P."/>
            <person name="Williams N."/>
            <person name="Studholme D.J."/>
        </authorList>
    </citation>
    <scope>NUCLEOTIDE SEQUENCE</scope>
    <source>
        <strain evidence="1">NZFS 3830</strain>
    </source>
</reference>
<evidence type="ECO:0000313" key="2">
    <source>
        <dbReference type="Proteomes" id="UP000688947"/>
    </source>
</evidence>
<dbReference type="VEuPathDB" id="FungiDB:PC110_g749"/>
<sequence length="173" mass="20074">MYQDRYIKWCLESVTAHRRSFIRPELIVPVEPLPFAPKATDWLADASALERRQPWRAAWVFVPFDHPYSTTYIPCHRDAPIFCSRTADPITIGRTIMVDPSLTPAQLVPDWQRRFFSVPGSPRQLLLHLLAVVTMVRQLLGLRRQPTYLHQTKKRRIVVVPPRSASWLIPLIA</sequence>
<evidence type="ECO:0000313" key="1">
    <source>
        <dbReference type="EMBL" id="KAG6949873.1"/>
    </source>
</evidence>
<comment type="caution">
    <text evidence="1">The sequence shown here is derived from an EMBL/GenBank/DDBJ whole genome shotgun (WGS) entry which is preliminary data.</text>
</comment>
<organism evidence="1 2">
    <name type="scientific">Phytophthora cactorum</name>
    <dbReference type="NCBI Taxonomy" id="29920"/>
    <lineage>
        <taxon>Eukaryota</taxon>
        <taxon>Sar</taxon>
        <taxon>Stramenopiles</taxon>
        <taxon>Oomycota</taxon>
        <taxon>Peronosporomycetes</taxon>
        <taxon>Peronosporales</taxon>
        <taxon>Peronosporaceae</taxon>
        <taxon>Phytophthora</taxon>
    </lineage>
</organism>
<name>A0A8T1TZ06_9STRA</name>
<protein>
    <submittedName>
        <fullName evidence="1">Uncharacterized protein</fullName>
    </submittedName>
</protein>
<dbReference type="EMBL" id="JAENGZ010001194">
    <property type="protein sequence ID" value="KAG6949873.1"/>
    <property type="molecule type" value="Genomic_DNA"/>
</dbReference>
<proteinExistence type="predicted"/>
<accession>A0A8T1TZ06</accession>
<dbReference type="AlphaFoldDB" id="A0A8T1TZ06"/>